<sequence>MLGGRAERADRGAVIVTVHGTNDAAPEDDGGRWWQKGSPFTERLVGELAQRGIAGAEIVPMHWSGANSDYDRLTGSANLARLLHRLDKDGRPHAVIAHSHGGNVTQEALAQTSRAGRRGGVVSFGTPFFTRRLKAVPLAIALFQIVMGAVVAPIMVWYLISILGEGTDKIIETIVVFGGLLALSLWSFVAGVRKIFHRAFAMRRFAKSMSPKDWLVIHSPRDEAMRLLEQAAVLSPHYVKTEAAVRALTAFAALAGVVVTTAVFLLYGGYFLRPIIDKISAGEFGLGMAADFTFLLLVPVVYGAVFLLIAGLARAGGGWLYAKVLSSAIHGGVLGAAFGDDGRFKLTGIRRLPPYLSEAKEQRIDALSFGGVDDAAVFVAAQKLYDSIVAAEGPEGGITDADTMWKRLSDALYHNAYMRDDGVIAVVADHLVDAWGRKGAVREINP</sequence>
<dbReference type="eggNOG" id="COG1075">
    <property type="taxonomic scope" value="Bacteria"/>
</dbReference>
<reference evidence="3" key="1">
    <citation type="journal article" date="2011" name="J. Bacteriol.">
        <title>Genome sequences of eight morphologically diverse alphaproteobacteria.</title>
        <authorList>
            <consortium name="US DOE Joint Genome Institute"/>
            <person name="Brown P.J."/>
            <person name="Kysela D.T."/>
            <person name="Buechlein A."/>
            <person name="Hemmerich C."/>
            <person name="Brun Y.V."/>
        </authorList>
    </citation>
    <scope>NUCLEOTIDE SEQUENCE [LARGE SCALE GENOMIC DNA]</scope>
    <source>
        <strain evidence="3">ATCC 51888 / DSM 1869 / NCIB 11706 / TK 0415</strain>
    </source>
</reference>
<dbReference type="HOGENOM" id="CLU_613614_0_0_5"/>
<dbReference type="InterPro" id="IPR029058">
    <property type="entry name" value="AB_hydrolase_fold"/>
</dbReference>
<keyword evidence="1" id="KW-1133">Transmembrane helix</keyword>
<accession>D8JUB0</accession>
<dbReference type="Gene3D" id="3.40.50.1820">
    <property type="entry name" value="alpha/beta hydrolase"/>
    <property type="match status" value="1"/>
</dbReference>
<evidence type="ECO:0000256" key="1">
    <source>
        <dbReference type="SAM" id="Phobius"/>
    </source>
</evidence>
<protein>
    <submittedName>
        <fullName evidence="2">Uncharacterized protein</fullName>
    </submittedName>
</protein>
<feature type="transmembrane region" description="Helical" evidence="1">
    <location>
        <begin position="247"/>
        <end position="272"/>
    </location>
</feature>
<feature type="transmembrane region" description="Helical" evidence="1">
    <location>
        <begin position="174"/>
        <end position="196"/>
    </location>
</feature>
<dbReference type="EMBL" id="CP002083">
    <property type="protein sequence ID" value="ADJ22700.1"/>
    <property type="molecule type" value="Genomic_DNA"/>
</dbReference>
<dbReference type="RefSeq" id="WP_013214915.1">
    <property type="nucleotide sequence ID" value="NC_014313.1"/>
</dbReference>
<feature type="transmembrane region" description="Helical" evidence="1">
    <location>
        <begin position="138"/>
        <end position="162"/>
    </location>
</feature>
<keyword evidence="1" id="KW-0812">Transmembrane</keyword>
<gene>
    <name evidence="2" type="ordered locus">Hden_0883</name>
</gene>
<dbReference type="AlphaFoldDB" id="D8JUB0"/>
<organism evidence="2 3">
    <name type="scientific">Hyphomicrobium denitrificans (strain ATCC 51888 / DSM 1869 / NCIMB 11706 / TK 0415)</name>
    <dbReference type="NCBI Taxonomy" id="582899"/>
    <lineage>
        <taxon>Bacteria</taxon>
        <taxon>Pseudomonadati</taxon>
        <taxon>Pseudomonadota</taxon>
        <taxon>Alphaproteobacteria</taxon>
        <taxon>Hyphomicrobiales</taxon>
        <taxon>Hyphomicrobiaceae</taxon>
        <taxon>Hyphomicrobium</taxon>
    </lineage>
</organism>
<keyword evidence="1" id="KW-0472">Membrane</keyword>
<dbReference type="KEGG" id="hdn:Hden_0883"/>
<dbReference type="SUPFAM" id="SSF53474">
    <property type="entry name" value="alpha/beta-Hydrolases"/>
    <property type="match status" value="1"/>
</dbReference>
<dbReference type="Proteomes" id="UP000002033">
    <property type="component" value="Chromosome"/>
</dbReference>
<dbReference type="OrthoDB" id="5188517at2"/>
<evidence type="ECO:0000313" key="2">
    <source>
        <dbReference type="EMBL" id="ADJ22700.1"/>
    </source>
</evidence>
<name>D8JUB0_HYPDA</name>
<keyword evidence="3" id="KW-1185">Reference proteome</keyword>
<feature type="transmembrane region" description="Helical" evidence="1">
    <location>
        <begin position="292"/>
        <end position="313"/>
    </location>
</feature>
<proteinExistence type="predicted"/>
<evidence type="ECO:0000313" key="3">
    <source>
        <dbReference type="Proteomes" id="UP000002033"/>
    </source>
</evidence>